<dbReference type="EMBL" id="CP034562">
    <property type="protein sequence ID" value="AZQ61314.1"/>
    <property type="molecule type" value="Genomic_DNA"/>
</dbReference>
<dbReference type="AlphaFoldDB" id="A0A3Q9FNQ3"/>
<evidence type="ECO:0000313" key="4">
    <source>
        <dbReference type="Proteomes" id="UP000267268"/>
    </source>
</evidence>
<dbReference type="OrthoDB" id="9811366at2"/>
<evidence type="ECO:0000256" key="1">
    <source>
        <dbReference type="ARBA" id="ARBA00023284"/>
    </source>
</evidence>
<organism evidence="3 4">
    <name type="scientific">Flammeovirga pectinis</name>
    <dbReference type="NCBI Taxonomy" id="2494373"/>
    <lineage>
        <taxon>Bacteria</taxon>
        <taxon>Pseudomonadati</taxon>
        <taxon>Bacteroidota</taxon>
        <taxon>Cytophagia</taxon>
        <taxon>Cytophagales</taxon>
        <taxon>Flammeovirgaceae</taxon>
        <taxon>Flammeovirga</taxon>
    </lineage>
</organism>
<name>A0A3Q9FNQ3_9BACT</name>
<feature type="compositionally biased region" description="Basic and acidic residues" evidence="2">
    <location>
        <begin position="76"/>
        <end position="89"/>
    </location>
</feature>
<dbReference type="PANTHER" id="PTHR36417">
    <property type="entry name" value="SELENOPROTEIN DOMAIN PROTEIN (AFU_ORTHOLOGUE AFUA_1G05220)"/>
    <property type="match status" value="1"/>
</dbReference>
<dbReference type="NCBIfam" id="TIGR02174">
    <property type="entry name" value="CXXU_selWTH"/>
    <property type="match status" value="1"/>
</dbReference>
<keyword evidence="1" id="KW-0676">Redox-active center</keyword>
<dbReference type="Proteomes" id="UP000267268">
    <property type="component" value="Chromosome 1"/>
</dbReference>
<dbReference type="KEGG" id="fll:EI427_03470"/>
<protein>
    <submittedName>
        <fullName evidence="3">SelT/SelW/SelH family protein</fullName>
    </submittedName>
</protein>
<dbReference type="InterPro" id="IPR011893">
    <property type="entry name" value="Selenoprotein_Rdx-typ"/>
</dbReference>
<reference evidence="3 4" key="1">
    <citation type="submission" date="2018-12" db="EMBL/GenBank/DDBJ databases">
        <title>Flammeovirga pectinis sp. nov., isolated from the gut of the Korean scallop, Patinopecten yessoensis.</title>
        <authorList>
            <person name="Bae J.-W."/>
            <person name="Jeong Y.-S."/>
            <person name="Kang W."/>
        </authorList>
    </citation>
    <scope>NUCLEOTIDE SEQUENCE [LARGE SCALE GENOMIC DNA]</scope>
    <source>
        <strain evidence="3 4">L12M1</strain>
    </source>
</reference>
<dbReference type="RefSeq" id="WP_126611667.1">
    <property type="nucleotide sequence ID" value="NZ_CP034562.1"/>
</dbReference>
<dbReference type="PANTHER" id="PTHR36417:SF2">
    <property type="entry name" value="SELENOPROTEIN DOMAIN PROTEIN (AFU_ORTHOLOGUE AFUA_1G05220)"/>
    <property type="match status" value="1"/>
</dbReference>
<evidence type="ECO:0000313" key="3">
    <source>
        <dbReference type="EMBL" id="AZQ61314.1"/>
    </source>
</evidence>
<proteinExistence type="predicted"/>
<evidence type="ECO:0000256" key="2">
    <source>
        <dbReference type="SAM" id="MobiDB-lite"/>
    </source>
</evidence>
<keyword evidence="4" id="KW-1185">Reference proteome</keyword>
<dbReference type="Pfam" id="PF10262">
    <property type="entry name" value="Rdx"/>
    <property type="match status" value="1"/>
</dbReference>
<sequence>MKVKITIEYCTLCQWTPRAVWMQQELLYTFNEQIEEIALRPTNGGVFKISVDNQLVWDRKEDGFPEPKAVKQRIRNKIDPERSLGHSDK</sequence>
<dbReference type="SUPFAM" id="SSF52833">
    <property type="entry name" value="Thioredoxin-like"/>
    <property type="match status" value="1"/>
</dbReference>
<accession>A0A3Q9FNQ3</accession>
<dbReference type="InterPro" id="IPR036249">
    <property type="entry name" value="Thioredoxin-like_sf"/>
</dbReference>
<gene>
    <name evidence="3" type="ORF">EI427_03470</name>
</gene>
<dbReference type="Gene3D" id="3.40.30.10">
    <property type="entry name" value="Glutaredoxin"/>
    <property type="match status" value="1"/>
</dbReference>
<feature type="region of interest" description="Disordered" evidence="2">
    <location>
        <begin position="68"/>
        <end position="89"/>
    </location>
</feature>